<proteinExistence type="predicted"/>
<evidence type="ECO:0000256" key="1">
    <source>
        <dbReference type="SAM" id="MobiDB-lite"/>
    </source>
</evidence>
<feature type="compositionally biased region" description="Basic and acidic residues" evidence="1">
    <location>
        <begin position="145"/>
        <end position="154"/>
    </location>
</feature>
<evidence type="ECO:0000313" key="2">
    <source>
        <dbReference type="EMBL" id="KAJ3608993.1"/>
    </source>
</evidence>
<evidence type="ECO:0000313" key="3">
    <source>
        <dbReference type="Proteomes" id="UP001148018"/>
    </source>
</evidence>
<feature type="region of interest" description="Disordered" evidence="1">
    <location>
        <begin position="116"/>
        <end position="173"/>
    </location>
</feature>
<sequence>MGTELLVPMDSPPHASCGESMGTELLVPMDSPPHASCGESMGTELLVPMDSPPHASCGESMGTELLVPMDSPPHASCGESMGTELLVPMDSPPHASCGESMGTSSSVPMCFIASSGMRRTGEPSGSKTTGSPGRYPPALSTSRSRRQEPRRRPGESSQLQLASNSRRNRRQKQTCIRRAALALDWCRLVAPPQR</sequence>
<gene>
    <name evidence="2" type="ORF">NHX12_023521</name>
</gene>
<dbReference type="EMBL" id="JANIIK010000039">
    <property type="protein sequence ID" value="KAJ3608993.1"/>
    <property type="molecule type" value="Genomic_DNA"/>
</dbReference>
<feature type="region of interest" description="Disordered" evidence="1">
    <location>
        <begin position="69"/>
        <end position="101"/>
    </location>
</feature>
<dbReference type="AlphaFoldDB" id="A0A9Q0EM87"/>
<comment type="caution">
    <text evidence="2">The sequence shown here is derived from an EMBL/GenBank/DDBJ whole genome shotgun (WGS) entry which is preliminary data.</text>
</comment>
<reference evidence="2" key="1">
    <citation type="submission" date="2022-07" db="EMBL/GenBank/DDBJ databases">
        <title>Chromosome-level genome of Muraenolepis orangiensis.</title>
        <authorList>
            <person name="Kim J."/>
        </authorList>
    </citation>
    <scope>NUCLEOTIDE SEQUENCE</scope>
    <source>
        <strain evidence="2">KU_S4_2022</strain>
        <tissue evidence="2">Muscle</tissue>
    </source>
</reference>
<name>A0A9Q0EM87_9TELE</name>
<protein>
    <submittedName>
        <fullName evidence="2">Uncharacterized protein</fullName>
    </submittedName>
</protein>
<keyword evidence="3" id="KW-1185">Reference proteome</keyword>
<organism evidence="2 3">
    <name type="scientific">Muraenolepis orangiensis</name>
    <name type="common">Patagonian moray cod</name>
    <dbReference type="NCBI Taxonomy" id="630683"/>
    <lineage>
        <taxon>Eukaryota</taxon>
        <taxon>Metazoa</taxon>
        <taxon>Chordata</taxon>
        <taxon>Craniata</taxon>
        <taxon>Vertebrata</taxon>
        <taxon>Euteleostomi</taxon>
        <taxon>Actinopterygii</taxon>
        <taxon>Neopterygii</taxon>
        <taxon>Teleostei</taxon>
        <taxon>Neoteleostei</taxon>
        <taxon>Acanthomorphata</taxon>
        <taxon>Zeiogadaria</taxon>
        <taxon>Gadariae</taxon>
        <taxon>Gadiformes</taxon>
        <taxon>Muraenolepidoidei</taxon>
        <taxon>Muraenolepididae</taxon>
        <taxon>Muraenolepis</taxon>
    </lineage>
</organism>
<dbReference type="Proteomes" id="UP001148018">
    <property type="component" value="Unassembled WGS sequence"/>
</dbReference>
<accession>A0A9Q0EM87</accession>